<keyword evidence="2" id="KW-1185">Reference proteome</keyword>
<dbReference type="AlphaFoldDB" id="A0A5B7K0R0"/>
<dbReference type="EMBL" id="VSRR010116800">
    <property type="protein sequence ID" value="MPC99057.1"/>
    <property type="molecule type" value="Genomic_DNA"/>
</dbReference>
<accession>A0A5B7K0R0</accession>
<evidence type="ECO:0000313" key="1">
    <source>
        <dbReference type="EMBL" id="MPC99057.1"/>
    </source>
</evidence>
<gene>
    <name evidence="1" type="ORF">E2C01_094452</name>
</gene>
<dbReference type="Proteomes" id="UP000324222">
    <property type="component" value="Unassembled WGS sequence"/>
</dbReference>
<protein>
    <submittedName>
        <fullName evidence="1">Uncharacterized protein</fullName>
    </submittedName>
</protein>
<sequence length="65" mass="7049">MKGVHMSLPGLLGVIGNFGVNVKECAWLLNVGVMVMVMVKRYDGTQITVDLDLTGLRSRAAFAVR</sequence>
<organism evidence="1 2">
    <name type="scientific">Portunus trituberculatus</name>
    <name type="common">Swimming crab</name>
    <name type="synonym">Neptunus trituberculatus</name>
    <dbReference type="NCBI Taxonomy" id="210409"/>
    <lineage>
        <taxon>Eukaryota</taxon>
        <taxon>Metazoa</taxon>
        <taxon>Ecdysozoa</taxon>
        <taxon>Arthropoda</taxon>
        <taxon>Crustacea</taxon>
        <taxon>Multicrustacea</taxon>
        <taxon>Malacostraca</taxon>
        <taxon>Eumalacostraca</taxon>
        <taxon>Eucarida</taxon>
        <taxon>Decapoda</taxon>
        <taxon>Pleocyemata</taxon>
        <taxon>Brachyura</taxon>
        <taxon>Eubrachyura</taxon>
        <taxon>Portunoidea</taxon>
        <taxon>Portunidae</taxon>
        <taxon>Portuninae</taxon>
        <taxon>Portunus</taxon>
    </lineage>
</organism>
<reference evidence="1 2" key="1">
    <citation type="submission" date="2019-05" db="EMBL/GenBank/DDBJ databases">
        <title>Another draft genome of Portunus trituberculatus and its Hox gene families provides insights of decapod evolution.</title>
        <authorList>
            <person name="Jeong J.-H."/>
            <person name="Song I."/>
            <person name="Kim S."/>
            <person name="Choi T."/>
            <person name="Kim D."/>
            <person name="Ryu S."/>
            <person name="Kim W."/>
        </authorList>
    </citation>
    <scope>NUCLEOTIDE SEQUENCE [LARGE SCALE GENOMIC DNA]</scope>
    <source>
        <tissue evidence="1">Muscle</tissue>
    </source>
</reference>
<name>A0A5B7K0R0_PORTR</name>
<proteinExistence type="predicted"/>
<evidence type="ECO:0000313" key="2">
    <source>
        <dbReference type="Proteomes" id="UP000324222"/>
    </source>
</evidence>
<comment type="caution">
    <text evidence="1">The sequence shown here is derived from an EMBL/GenBank/DDBJ whole genome shotgun (WGS) entry which is preliminary data.</text>
</comment>